<evidence type="ECO:0000256" key="6">
    <source>
        <dbReference type="ARBA" id="ARBA00023002"/>
    </source>
</evidence>
<evidence type="ECO:0000256" key="2">
    <source>
        <dbReference type="ARBA" id="ARBA00012608"/>
    </source>
</evidence>
<name>A0ABS6VV58_9GAMM</name>
<organism evidence="13 14">
    <name type="scientific">Zhongshania aquimaris</name>
    <dbReference type="NCBI Taxonomy" id="2857107"/>
    <lineage>
        <taxon>Bacteria</taxon>
        <taxon>Pseudomonadati</taxon>
        <taxon>Pseudomonadota</taxon>
        <taxon>Gammaproteobacteria</taxon>
        <taxon>Cellvibrionales</taxon>
        <taxon>Spongiibacteraceae</taxon>
        <taxon>Zhongshania</taxon>
    </lineage>
</organism>
<dbReference type="PANTHER" id="PTHR22912:SF160">
    <property type="entry name" value="DIHYDROLIPOYL DEHYDROGENASE"/>
    <property type="match status" value="1"/>
</dbReference>
<dbReference type="InterPro" id="IPR050151">
    <property type="entry name" value="Class-I_Pyr_Nuc-Dis_Oxidored"/>
</dbReference>
<evidence type="ECO:0000256" key="4">
    <source>
        <dbReference type="ARBA" id="ARBA00022630"/>
    </source>
</evidence>
<keyword evidence="10" id="KW-0520">NAD</keyword>
<evidence type="ECO:0000256" key="10">
    <source>
        <dbReference type="RuleBase" id="RU003692"/>
    </source>
</evidence>
<keyword evidence="4 10" id="KW-0285">Flavoprotein</keyword>
<dbReference type="InterPro" id="IPR001100">
    <property type="entry name" value="Pyr_nuc-diS_OxRdtase"/>
</dbReference>
<dbReference type="Pfam" id="PF07992">
    <property type="entry name" value="Pyr_redox_2"/>
    <property type="match status" value="1"/>
</dbReference>
<evidence type="ECO:0000313" key="14">
    <source>
        <dbReference type="Proteomes" id="UP001166291"/>
    </source>
</evidence>
<comment type="caution">
    <text evidence="13">The sequence shown here is derived from an EMBL/GenBank/DDBJ whole genome shotgun (WGS) entry which is preliminary data.</text>
</comment>
<keyword evidence="5 10" id="KW-0274">FAD</keyword>
<dbReference type="PROSITE" id="PS00076">
    <property type="entry name" value="PYRIDINE_REDOX_1"/>
    <property type="match status" value="1"/>
</dbReference>
<protein>
    <recommendedName>
        <fullName evidence="3 10">Dihydrolipoyl dehydrogenase</fullName>
        <ecNumber evidence="2 10">1.8.1.4</ecNumber>
    </recommendedName>
</protein>
<evidence type="ECO:0000256" key="9">
    <source>
        <dbReference type="ARBA" id="ARBA00049187"/>
    </source>
</evidence>
<keyword evidence="8 10" id="KW-0676">Redox-active center</keyword>
<sequence length="469" mass="49208">MKTLVCDVLVVGGGPGGYVAAIRAGQLGLKTILVEGQDLGGTCLNRGCIPSKALIYAASQYASMMPNSDLDSMGIKIDSTPTLDFPQMVKWKNGVVSQLNSGVKGLLKRAKVNVITGWASFNDAKNCVVKTADESIAISSEHVILATGSVATELAALPFSPSIISSAEALNMDAVPDSIAIVGGGYIGLEMGTALTKLGCKVTIVEGQEKLLALYDEELTKPVYNWLVDHGVGVKLNSKVVGAETSQTGTELRYVNGSGEQQSLLVDKVLVTVGRRPNTSGWGIENMCLDMNGPNVNVDKMCRTAVKNVWAIGDLIGEPMLAHKASAQGEMVAEIIAGKRRSFDPVAIPAVCFTEPEIVACGLSPSEAEALGYDVIVSRCSMQSIGKAHAMGAAKTGGFVRITARKDTHEILGIHAVGKYISELSGEFVLALEMGARLEDLAHTIHMHPTLGEATFEAAIAALGAGIHC</sequence>
<dbReference type="Proteomes" id="UP001166291">
    <property type="component" value="Unassembled WGS sequence"/>
</dbReference>
<dbReference type="InterPro" id="IPR004099">
    <property type="entry name" value="Pyr_nucl-diS_OxRdtase_dimer"/>
</dbReference>
<feature type="domain" description="Pyridine nucleotide-disulphide oxidoreductase dimerisation" evidence="11">
    <location>
        <begin position="348"/>
        <end position="458"/>
    </location>
</feature>
<evidence type="ECO:0000259" key="12">
    <source>
        <dbReference type="Pfam" id="PF07992"/>
    </source>
</evidence>
<evidence type="ECO:0000256" key="1">
    <source>
        <dbReference type="ARBA" id="ARBA00007532"/>
    </source>
</evidence>
<dbReference type="InterPro" id="IPR006258">
    <property type="entry name" value="Lipoamide_DH"/>
</dbReference>
<evidence type="ECO:0000256" key="7">
    <source>
        <dbReference type="ARBA" id="ARBA00023157"/>
    </source>
</evidence>
<comment type="miscellaneous">
    <text evidence="10">The active site is a redox-active disulfide bond.</text>
</comment>
<gene>
    <name evidence="13" type="primary">lpdA</name>
    <name evidence="13" type="ORF">KXJ70_15625</name>
</gene>
<comment type="cofactor">
    <cofactor evidence="10">
        <name>FAD</name>
        <dbReference type="ChEBI" id="CHEBI:57692"/>
    </cofactor>
    <text evidence="10">Binds 1 FAD per subunit.</text>
</comment>
<dbReference type="EC" id="1.8.1.4" evidence="2 10"/>
<keyword evidence="14" id="KW-1185">Reference proteome</keyword>
<dbReference type="GO" id="GO:0004148">
    <property type="term" value="F:dihydrolipoyl dehydrogenase (NADH) activity"/>
    <property type="evidence" value="ECO:0007669"/>
    <property type="project" value="UniProtKB-EC"/>
</dbReference>
<dbReference type="InterPro" id="IPR012999">
    <property type="entry name" value="Pyr_OxRdtase_I_AS"/>
</dbReference>
<dbReference type="PIRSF" id="PIRSF000350">
    <property type="entry name" value="Mercury_reductase_MerA"/>
    <property type="match status" value="1"/>
</dbReference>
<evidence type="ECO:0000256" key="5">
    <source>
        <dbReference type="ARBA" id="ARBA00022827"/>
    </source>
</evidence>
<reference evidence="13" key="1">
    <citation type="submission" date="2021-07" db="EMBL/GenBank/DDBJ databases">
        <title>Zhongshania sp. CAU 1632 isolated from seawater.</title>
        <authorList>
            <person name="Kim W."/>
        </authorList>
    </citation>
    <scope>NUCLEOTIDE SEQUENCE</scope>
    <source>
        <strain evidence="13">CAU 1632</strain>
    </source>
</reference>
<dbReference type="EMBL" id="JAHWDQ010000004">
    <property type="protein sequence ID" value="MBW2942225.1"/>
    <property type="molecule type" value="Genomic_DNA"/>
</dbReference>
<proteinExistence type="inferred from homology"/>
<dbReference type="Pfam" id="PF02852">
    <property type="entry name" value="Pyr_redox_dim"/>
    <property type="match status" value="1"/>
</dbReference>
<accession>A0ABS6VV58</accession>
<evidence type="ECO:0000313" key="13">
    <source>
        <dbReference type="EMBL" id="MBW2942225.1"/>
    </source>
</evidence>
<dbReference type="NCBIfam" id="TIGR01350">
    <property type="entry name" value="lipoamide_DH"/>
    <property type="match status" value="1"/>
</dbReference>
<dbReference type="PANTHER" id="PTHR22912">
    <property type="entry name" value="DISULFIDE OXIDOREDUCTASE"/>
    <property type="match status" value="1"/>
</dbReference>
<dbReference type="InterPro" id="IPR023753">
    <property type="entry name" value="FAD/NAD-binding_dom"/>
</dbReference>
<dbReference type="RefSeq" id="WP_219044461.1">
    <property type="nucleotide sequence ID" value="NZ_JAHWDQ010000004.1"/>
</dbReference>
<comment type="catalytic activity">
    <reaction evidence="9 10">
        <text>N(6)-[(R)-dihydrolipoyl]-L-lysyl-[protein] + NAD(+) = N(6)-[(R)-lipoyl]-L-lysyl-[protein] + NADH + H(+)</text>
        <dbReference type="Rhea" id="RHEA:15045"/>
        <dbReference type="Rhea" id="RHEA-COMP:10474"/>
        <dbReference type="Rhea" id="RHEA-COMP:10475"/>
        <dbReference type="ChEBI" id="CHEBI:15378"/>
        <dbReference type="ChEBI" id="CHEBI:57540"/>
        <dbReference type="ChEBI" id="CHEBI:57945"/>
        <dbReference type="ChEBI" id="CHEBI:83099"/>
        <dbReference type="ChEBI" id="CHEBI:83100"/>
        <dbReference type="EC" id="1.8.1.4"/>
    </reaction>
</comment>
<evidence type="ECO:0000259" key="11">
    <source>
        <dbReference type="Pfam" id="PF02852"/>
    </source>
</evidence>
<comment type="similarity">
    <text evidence="1 10">Belongs to the class-I pyridine nucleotide-disulfide oxidoreductase family.</text>
</comment>
<keyword evidence="6 10" id="KW-0560">Oxidoreductase</keyword>
<feature type="domain" description="FAD/NAD(P)-binding" evidence="12">
    <location>
        <begin position="7"/>
        <end position="329"/>
    </location>
</feature>
<keyword evidence="7" id="KW-1015">Disulfide bond</keyword>
<evidence type="ECO:0000256" key="3">
    <source>
        <dbReference type="ARBA" id="ARBA00016961"/>
    </source>
</evidence>
<evidence type="ECO:0000256" key="8">
    <source>
        <dbReference type="ARBA" id="ARBA00023284"/>
    </source>
</evidence>